<evidence type="ECO:0000256" key="5">
    <source>
        <dbReference type="SAM" id="Phobius"/>
    </source>
</evidence>
<dbReference type="OrthoDB" id="418595at2759"/>
<feature type="compositionally biased region" description="Basic residues" evidence="4">
    <location>
        <begin position="1"/>
        <end position="12"/>
    </location>
</feature>
<comment type="subunit">
    <text evidence="1">Homodimers and heterodimers.</text>
</comment>
<evidence type="ECO:0000313" key="8">
    <source>
        <dbReference type="Proteomes" id="UP000087171"/>
    </source>
</evidence>
<dbReference type="Pfam" id="PF00571">
    <property type="entry name" value="CBS"/>
    <property type="match status" value="4"/>
</dbReference>
<accession>A0A1S2YCW8</accession>
<proteinExistence type="predicted"/>
<evidence type="ECO:0000256" key="3">
    <source>
        <dbReference type="PROSITE-ProRule" id="PRU00703"/>
    </source>
</evidence>
<dbReference type="PANTHER" id="PTHR48108">
    <property type="entry name" value="CBS DOMAIN-CONTAINING PROTEIN CBSX2, CHLOROPLASTIC"/>
    <property type="match status" value="1"/>
</dbReference>
<dbReference type="SUPFAM" id="SSF54631">
    <property type="entry name" value="CBS-domain pair"/>
    <property type="match status" value="2"/>
</dbReference>
<protein>
    <submittedName>
        <fullName evidence="9">CBS domain-containing protein CBSCBSPB3-like</fullName>
    </submittedName>
</protein>
<dbReference type="InterPro" id="IPR051462">
    <property type="entry name" value="CBS_domain-containing"/>
</dbReference>
<evidence type="ECO:0000256" key="1">
    <source>
        <dbReference type="ARBA" id="ARBA00011726"/>
    </source>
</evidence>
<dbReference type="SUPFAM" id="SSF54277">
    <property type="entry name" value="CAD &amp; PB1 domains"/>
    <property type="match status" value="1"/>
</dbReference>
<keyword evidence="5" id="KW-1133">Transmembrane helix</keyword>
<feature type="domain" description="CBS" evidence="6">
    <location>
        <begin position="207"/>
        <end position="265"/>
    </location>
</feature>
<evidence type="ECO:0000256" key="4">
    <source>
        <dbReference type="SAM" id="MobiDB-lite"/>
    </source>
</evidence>
<feature type="domain" description="CBS" evidence="6">
    <location>
        <begin position="272"/>
        <end position="328"/>
    </location>
</feature>
<reference evidence="9" key="2">
    <citation type="submission" date="2025-08" db="UniProtKB">
        <authorList>
            <consortium name="RefSeq"/>
        </authorList>
    </citation>
    <scope>IDENTIFICATION</scope>
    <source>
        <tissue evidence="9">Etiolated seedlings</tissue>
    </source>
</reference>
<dbReference type="PANTHER" id="PTHR48108:SF26">
    <property type="entry name" value="CBS DOMAIN-CONTAINING PROTEIN DDB_G0289609"/>
    <property type="match status" value="1"/>
</dbReference>
<dbReference type="InterPro" id="IPR053793">
    <property type="entry name" value="PB1-like"/>
</dbReference>
<dbReference type="InterPro" id="IPR000270">
    <property type="entry name" value="PB1_dom"/>
</dbReference>
<dbReference type="GeneID" id="101503963"/>
<feature type="domain" description="CBS" evidence="6">
    <location>
        <begin position="109"/>
        <end position="166"/>
    </location>
</feature>
<keyword evidence="8" id="KW-1185">Reference proteome</keyword>
<dbReference type="InterPro" id="IPR000644">
    <property type="entry name" value="CBS_dom"/>
</dbReference>
<dbReference type="SMART" id="SM00666">
    <property type="entry name" value="PB1"/>
    <property type="match status" value="1"/>
</dbReference>
<feature type="region of interest" description="Disordered" evidence="4">
    <location>
        <begin position="1"/>
        <end position="39"/>
    </location>
</feature>
<dbReference type="AlphaFoldDB" id="A0A1S2YCW8"/>
<evidence type="ECO:0000259" key="6">
    <source>
        <dbReference type="PROSITE" id="PS51371"/>
    </source>
</evidence>
<dbReference type="CDD" id="cd17781">
    <property type="entry name" value="CBS_pair_MUG70_1"/>
    <property type="match status" value="1"/>
</dbReference>
<organism evidence="8 9">
    <name type="scientific">Cicer arietinum</name>
    <name type="common">Chickpea</name>
    <name type="synonym">Garbanzo</name>
    <dbReference type="NCBI Taxonomy" id="3827"/>
    <lineage>
        <taxon>Eukaryota</taxon>
        <taxon>Viridiplantae</taxon>
        <taxon>Streptophyta</taxon>
        <taxon>Embryophyta</taxon>
        <taxon>Tracheophyta</taxon>
        <taxon>Spermatophyta</taxon>
        <taxon>Magnoliopsida</taxon>
        <taxon>eudicotyledons</taxon>
        <taxon>Gunneridae</taxon>
        <taxon>Pentapetalae</taxon>
        <taxon>rosids</taxon>
        <taxon>fabids</taxon>
        <taxon>Fabales</taxon>
        <taxon>Fabaceae</taxon>
        <taxon>Papilionoideae</taxon>
        <taxon>50 kb inversion clade</taxon>
        <taxon>NPAAA clade</taxon>
        <taxon>Hologalegina</taxon>
        <taxon>IRL clade</taxon>
        <taxon>Cicereae</taxon>
        <taxon>Cicer</taxon>
    </lineage>
</organism>
<gene>
    <name evidence="9" type="primary">LOC101503963</name>
</gene>
<sequence>MKKTTKRSSKKSHLTENGNGVPPSPSSQPQPDDGGERTVKKVKLSKALTIPDGTTVSEACRRMAARRVDAVLLTDSSALLSGILTDKDVATRVVAEGLLPDETTVSKVMTRNPIFVTSDTLAIDALQKMIQGKFRHLPVVENGEVIAILDITKCLYDAIARVEKASKQGSAIAAAAEGVENQRAPNAFIDTLRERMFKPSLSTILGENTKVAITSVSDSVHVAAKRMQELRVSSAVIVTESKIKGILTSKDILMRVMARNLSPDLTLVEKVMTPNPECASVETTILDALHMMHDGKFLNLPVVDKDGNAVACVDVLQITHAAISLVESSSSGNVNDVAGTIMQKFWDSAFALEPPEDYDTNSEISGQLTLDGADTTKSMYQSAGFGNSFTFKFEDLNGQVHRFNCGSEHQDELVSAVMQKIGPVNDGERPTLLYEDDEGDKIIISTNNDLAAAVSYARSAGLKALKLDLVFADSSKQIKPNTDTATKQKTSVVSLRSGIFAGAVVLTSIGILVYLKRAKQ</sequence>
<dbReference type="KEGG" id="cam:101503963"/>
<name>A0A1S2YCW8_CICAR</name>
<evidence type="ECO:0000259" key="7">
    <source>
        <dbReference type="PROSITE" id="PS51745"/>
    </source>
</evidence>
<reference evidence="8" key="1">
    <citation type="journal article" date="2013" name="Nat. Biotechnol.">
        <title>Draft genome sequence of chickpea (Cicer arietinum) provides a resource for trait improvement.</title>
        <authorList>
            <person name="Varshney R.K."/>
            <person name="Song C."/>
            <person name="Saxena R.K."/>
            <person name="Azam S."/>
            <person name="Yu S."/>
            <person name="Sharpe A.G."/>
            <person name="Cannon S."/>
            <person name="Baek J."/>
            <person name="Rosen B.D."/>
            <person name="Tar'an B."/>
            <person name="Millan T."/>
            <person name="Zhang X."/>
            <person name="Ramsay L.D."/>
            <person name="Iwata A."/>
            <person name="Wang Y."/>
            <person name="Nelson W."/>
            <person name="Farmer A.D."/>
            <person name="Gaur P.M."/>
            <person name="Soderlund C."/>
            <person name="Penmetsa R.V."/>
            <person name="Xu C."/>
            <person name="Bharti A.K."/>
            <person name="He W."/>
            <person name="Winter P."/>
            <person name="Zhao S."/>
            <person name="Hane J.K."/>
            <person name="Carrasquilla-Garcia N."/>
            <person name="Condie J.A."/>
            <person name="Upadhyaya H.D."/>
            <person name="Luo M.C."/>
            <person name="Thudi M."/>
            <person name="Gowda C.L."/>
            <person name="Singh N.P."/>
            <person name="Lichtenzveig J."/>
            <person name="Gali K.K."/>
            <person name="Rubio J."/>
            <person name="Nadarajan N."/>
            <person name="Dolezel J."/>
            <person name="Bansal K.C."/>
            <person name="Xu X."/>
            <person name="Edwards D."/>
            <person name="Zhang G."/>
            <person name="Kahl G."/>
            <person name="Gil J."/>
            <person name="Singh K.B."/>
            <person name="Datta S.K."/>
            <person name="Jackson S.A."/>
            <person name="Wang J."/>
            <person name="Cook D.R."/>
        </authorList>
    </citation>
    <scope>NUCLEOTIDE SEQUENCE [LARGE SCALE GENOMIC DNA]</scope>
    <source>
        <strain evidence="8">cv. CDC Frontier</strain>
    </source>
</reference>
<dbReference type="PaxDb" id="3827-XP_004502995.1"/>
<keyword evidence="2" id="KW-0677">Repeat</keyword>
<dbReference type="Pfam" id="PF00564">
    <property type="entry name" value="PB1"/>
    <property type="match status" value="1"/>
</dbReference>
<keyword evidence="3" id="KW-0129">CBS domain</keyword>
<feature type="transmembrane region" description="Helical" evidence="5">
    <location>
        <begin position="497"/>
        <end position="515"/>
    </location>
</feature>
<dbReference type="Gene3D" id="3.10.580.10">
    <property type="entry name" value="CBS-domain"/>
    <property type="match status" value="2"/>
</dbReference>
<dbReference type="CDD" id="cd17782">
    <property type="entry name" value="CBS_pair_MUG70_2"/>
    <property type="match status" value="1"/>
</dbReference>
<dbReference type="eggNOG" id="ENOG502QVK2">
    <property type="taxonomic scope" value="Eukaryota"/>
</dbReference>
<dbReference type="Proteomes" id="UP000087171">
    <property type="component" value="Chromosome Ca5"/>
</dbReference>
<dbReference type="InterPro" id="IPR046342">
    <property type="entry name" value="CBS_dom_sf"/>
</dbReference>
<feature type="domain" description="PB1" evidence="7">
    <location>
        <begin position="386"/>
        <end position="472"/>
    </location>
</feature>
<evidence type="ECO:0000256" key="2">
    <source>
        <dbReference type="ARBA" id="ARBA00022737"/>
    </source>
</evidence>
<dbReference type="SMART" id="SM00116">
    <property type="entry name" value="CBS"/>
    <property type="match status" value="4"/>
</dbReference>
<dbReference type="STRING" id="3827.A0A1S2YCW8"/>
<keyword evidence="5" id="KW-0472">Membrane</keyword>
<dbReference type="PROSITE" id="PS51745">
    <property type="entry name" value="PB1"/>
    <property type="match status" value="1"/>
</dbReference>
<feature type="domain" description="CBS" evidence="6">
    <location>
        <begin position="43"/>
        <end position="102"/>
    </location>
</feature>
<dbReference type="PROSITE" id="PS51371">
    <property type="entry name" value="CBS"/>
    <property type="match status" value="4"/>
</dbReference>
<keyword evidence="5" id="KW-0812">Transmembrane</keyword>
<dbReference type="RefSeq" id="XP_004502995.1">
    <property type="nucleotide sequence ID" value="XM_004502938.2"/>
</dbReference>
<evidence type="ECO:0000313" key="9">
    <source>
        <dbReference type="RefSeq" id="XP_004502995.1"/>
    </source>
</evidence>